<keyword evidence="1" id="KW-0479">Metal-binding</keyword>
<evidence type="ECO:0000256" key="2">
    <source>
        <dbReference type="ARBA" id="ARBA00022737"/>
    </source>
</evidence>
<dbReference type="InterPro" id="IPR018247">
    <property type="entry name" value="EF_Hand_1_Ca_BS"/>
</dbReference>
<dbReference type="InterPro" id="IPR002048">
    <property type="entry name" value="EF_hand_dom"/>
</dbReference>
<keyword evidence="5" id="KW-1185">Reference proteome</keyword>
<dbReference type="Pfam" id="PF13499">
    <property type="entry name" value="EF-hand_7"/>
    <property type="match status" value="2"/>
</dbReference>
<feature type="domain" description="EF-hand" evidence="4">
    <location>
        <begin position="76"/>
        <end position="111"/>
    </location>
</feature>
<evidence type="ECO:0000313" key="5">
    <source>
        <dbReference type="Proteomes" id="UP000887566"/>
    </source>
</evidence>
<evidence type="ECO:0000256" key="3">
    <source>
        <dbReference type="ARBA" id="ARBA00022837"/>
    </source>
</evidence>
<dbReference type="InterPro" id="IPR051581">
    <property type="entry name" value="Ca-bind"/>
</dbReference>
<dbReference type="AlphaFoldDB" id="A0A914XUT7"/>
<keyword evidence="2" id="KW-0677">Repeat</keyword>
<proteinExistence type="predicted"/>
<dbReference type="SMART" id="SM00054">
    <property type="entry name" value="EFh"/>
    <property type="match status" value="4"/>
</dbReference>
<evidence type="ECO:0000256" key="1">
    <source>
        <dbReference type="ARBA" id="ARBA00022723"/>
    </source>
</evidence>
<dbReference type="PROSITE" id="PS00018">
    <property type="entry name" value="EF_HAND_1"/>
    <property type="match status" value="3"/>
</dbReference>
<name>A0A914XUT7_9BILA</name>
<accession>A0A914XUT7</accession>
<feature type="domain" description="EF-hand" evidence="4">
    <location>
        <begin position="112"/>
        <end position="147"/>
    </location>
</feature>
<dbReference type="CDD" id="cd00051">
    <property type="entry name" value="EFh"/>
    <property type="match status" value="1"/>
</dbReference>
<dbReference type="InterPro" id="IPR011992">
    <property type="entry name" value="EF-hand-dom_pair"/>
</dbReference>
<dbReference type="PANTHER" id="PTHR34524:SF6">
    <property type="entry name" value="CALCYPHOSINE LIKE"/>
    <property type="match status" value="1"/>
</dbReference>
<protein>
    <submittedName>
        <fullName evidence="6">EF-hand domain-containing protein</fullName>
    </submittedName>
</protein>
<dbReference type="WBParaSite" id="PSAMB.scaffold978size37715.g10094.t1">
    <property type="protein sequence ID" value="PSAMB.scaffold978size37715.g10094.t1"/>
    <property type="gene ID" value="PSAMB.scaffold978size37715.g10094"/>
</dbReference>
<dbReference type="PANTHER" id="PTHR34524">
    <property type="entry name" value="CALCYPHOSIN"/>
    <property type="match status" value="1"/>
</dbReference>
<reference evidence="6" key="1">
    <citation type="submission" date="2022-11" db="UniProtKB">
        <authorList>
            <consortium name="WormBaseParasite"/>
        </authorList>
    </citation>
    <scope>IDENTIFICATION</scope>
</reference>
<keyword evidence="3" id="KW-0106">Calcium</keyword>
<dbReference type="SUPFAM" id="SSF47473">
    <property type="entry name" value="EF-hand"/>
    <property type="match status" value="1"/>
</dbReference>
<dbReference type="PROSITE" id="PS50222">
    <property type="entry name" value="EF_HAND_2"/>
    <property type="match status" value="3"/>
</dbReference>
<organism evidence="5 6">
    <name type="scientific">Plectus sambesii</name>
    <dbReference type="NCBI Taxonomy" id="2011161"/>
    <lineage>
        <taxon>Eukaryota</taxon>
        <taxon>Metazoa</taxon>
        <taxon>Ecdysozoa</taxon>
        <taxon>Nematoda</taxon>
        <taxon>Chromadorea</taxon>
        <taxon>Plectida</taxon>
        <taxon>Plectina</taxon>
        <taxon>Plectoidea</taxon>
        <taxon>Plectidae</taxon>
        <taxon>Plectus</taxon>
    </lineage>
</organism>
<dbReference type="Gene3D" id="1.10.238.10">
    <property type="entry name" value="EF-hand"/>
    <property type="match status" value="2"/>
</dbReference>
<sequence>MAATARTEKELKDKCTKQLRNGVEDPLEKLRLQCLSRGASGIKGLGRMFQIIDDDGSRKLQRAEFDKGLHDYGIDLSDDEKTAIFAQLDKDGSGSLDYEEFLKALRPPMPQCRKDIIMLAFNKLDKSGDGFVTAADMEGVYNVDKHPKFISGEKTKQQIFNDFLKTFDIGGHDDGKVTKEEFLNYYNGVSVSIDSDVYFDLMMRTCWKI</sequence>
<dbReference type="GO" id="GO:0005509">
    <property type="term" value="F:calcium ion binding"/>
    <property type="evidence" value="ECO:0007669"/>
    <property type="project" value="InterPro"/>
</dbReference>
<evidence type="ECO:0000259" key="4">
    <source>
        <dbReference type="PROSITE" id="PS50222"/>
    </source>
</evidence>
<evidence type="ECO:0000313" key="6">
    <source>
        <dbReference type="WBParaSite" id="PSAMB.scaffold978size37715.g10094.t1"/>
    </source>
</evidence>
<feature type="domain" description="EF-hand" evidence="4">
    <location>
        <begin position="40"/>
        <end position="75"/>
    </location>
</feature>
<dbReference type="Proteomes" id="UP000887566">
    <property type="component" value="Unplaced"/>
</dbReference>